<name>A0A4Y2JMB7_ARAVE</name>
<accession>A0A4Y2JMB7</accession>
<protein>
    <submittedName>
        <fullName evidence="1">Uncharacterized protein</fullName>
    </submittedName>
</protein>
<dbReference type="Proteomes" id="UP000499080">
    <property type="component" value="Unassembled WGS sequence"/>
</dbReference>
<gene>
    <name evidence="1" type="ORF">AVEN_92985_1</name>
</gene>
<dbReference type="AlphaFoldDB" id="A0A4Y2JMB7"/>
<evidence type="ECO:0000313" key="1">
    <source>
        <dbReference type="EMBL" id="GBM91521.1"/>
    </source>
</evidence>
<keyword evidence="2" id="KW-1185">Reference proteome</keyword>
<proteinExistence type="predicted"/>
<reference evidence="1 2" key="1">
    <citation type="journal article" date="2019" name="Sci. Rep.">
        <title>Orb-weaving spider Araneus ventricosus genome elucidates the spidroin gene catalogue.</title>
        <authorList>
            <person name="Kono N."/>
            <person name="Nakamura H."/>
            <person name="Ohtoshi R."/>
            <person name="Moran D.A.P."/>
            <person name="Shinohara A."/>
            <person name="Yoshida Y."/>
            <person name="Fujiwara M."/>
            <person name="Mori M."/>
            <person name="Tomita M."/>
            <person name="Arakawa K."/>
        </authorList>
    </citation>
    <scope>NUCLEOTIDE SEQUENCE [LARGE SCALE GENOMIC DNA]</scope>
</reference>
<evidence type="ECO:0000313" key="2">
    <source>
        <dbReference type="Proteomes" id="UP000499080"/>
    </source>
</evidence>
<organism evidence="1 2">
    <name type="scientific">Araneus ventricosus</name>
    <name type="common">Orbweaver spider</name>
    <name type="synonym">Epeira ventricosa</name>
    <dbReference type="NCBI Taxonomy" id="182803"/>
    <lineage>
        <taxon>Eukaryota</taxon>
        <taxon>Metazoa</taxon>
        <taxon>Ecdysozoa</taxon>
        <taxon>Arthropoda</taxon>
        <taxon>Chelicerata</taxon>
        <taxon>Arachnida</taxon>
        <taxon>Araneae</taxon>
        <taxon>Araneomorphae</taxon>
        <taxon>Entelegynae</taxon>
        <taxon>Araneoidea</taxon>
        <taxon>Araneidae</taxon>
        <taxon>Araneus</taxon>
    </lineage>
</organism>
<dbReference type="EMBL" id="BGPR01003712">
    <property type="protein sequence ID" value="GBM91521.1"/>
    <property type="molecule type" value="Genomic_DNA"/>
</dbReference>
<comment type="caution">
    <text evidence="1">The sequence shown here is derived from an EMBL/GenBank/DDBJ whole genome shotgun (WGS) entry which is preliminary data.</text>
</comment>
<sequence>MRSSRIYGKMEFRAWFPASSEVETLPPGHHNPVRNLLRLVYLSNGFRDYHFWAILHRKGVSGSIFTNPTLIELRQEIGQYDWLASPRADDVSLCSRMEIITKQAIECGL</sequence>